<dbReference type="AlphaFoldDB" id="A0A7T6ZDG7"/>
<evidence type="ECO:0000313" key="3">
    <source>
        <dbReference type="Proteomes" id="UP000595349"/>
    </source>
</evidence>
<protein>
    <submittedName>
        <fullName evidence="2">Uncharacterized protein</fullName>
    </submittedName>
</protein>
<accession>A0A7T6ZDG7</accession>
<evidence type="ECO:0000256" key="1">
    <source>
        <dbReference type="SAM" id="Phobius"/>
    </source>
</evidence>
<feature type="transmembrane region" description="Helical" evidence="1">
    <location>
        <begin position="32"/>
        <end position="53"/>
    </location>
</feature>
<keyword evidence="1" id="KW-0812">Transmembrane</keyword>
<dbReference type="EMBL" id="CP054706">
    <property type="protein sequence ID" value="QQK81518.1"/>
    <property type="molecule type" value="Genomic_DNA"/>
</dbReference>
<gene>
    <name evidence="2" type="ORF">HUG20_17435</name>
</gene>
<dbReference type="KEGG" id="scib:HUG20_17435"/>
<keyword evidence="1" id="KW-0472">Membrane</keyword>
<organism evidence="2 3">
    <name type="scientific">Salicibibacter cibi</name>
    <dbReference type="NCBI Taxonomy" id="2743001"/>
    <lineage>
        <taxon>Bacteria</taxon>
        <taxon>Bacillati</taxon>
        <taxon>Bacillota</taxon>
        <taxon>Bacilli</taxon>
        <taxon>Bacillales</taxon>
        <taxon>Bacillaceae</taxon>
        <taxon>Salicibibacter</taxon>
    </lineage>
</organism>
<sequence>MSMLLQMFIFVFLIVLISGFVSKTALRGKRALWLMGGYAVVLVVSMLLFVVIANQHETAGEGLDAQTVAQEGEQLQEAAQSGDLDDTYLHEHWAFAYDEEQLALETPDNDRINLSIYIEEKEENDSSLEIAYYQVPSTVEGQEVANPYPPEVDVEDDTLTIVEPELFEVEYSVFEEPFPFHQFEEDDNIFAGQQGRTLLYLRVPADLDVDTMENVTYVME</sequence>
<dbReference type="RefSeq" id="WP_200085944.1">
    <property type="nucleotide sequence ID" value="NZ_CP054706.1"/>
</dbReference>
<dbReference type="Proteomes" id="UP000595349">
    <property type="component" value="Chromosome"/>
</dbReference>
<keyword evidence="3" id="KW-1185">Reference proteome</keyword>
<name>A0A7T6ZDG7_9BACI</name>
<proteinExistence type="predicted"/>
<evidence type="ECO:0000313" key="2">
    <source>
        <dbReference type="EMBL" id="QQK81518.1"/>
    </source>
</evidence>
<keyword evidence="1" id="KW-1133">Transmembrane helix</keyword>
<reference evidence="2 3" key="1">
    <citation type="submission" date="2020-06" db="EMBL/GenBank/DDBJ databases">
        <title>Genomic analysis of Salicibibacter sp. NKC21-4.</title>
        <authorList>
            <person name="Oh Y.J."/>
        </authorList>
    </citation>
    <scope>NUCLEOTIDE SEQUENCE [LARGE SCALE GENOMIC DNA]</scope>
    <source>
        <strain evidence="2 3">NKC21-4</strain>
    </source>
</reference>